<dbReference type="Proteomes" id="UP000601435">
    <property type="component" value="Unassembled WGS sequence"/>
</dbReference>
<gene>
    <name evidence="2" type="ORF">SNEC2469_LOCUS28507</name>
</gene>
<accession>A0A813API4</accession>
<sequence>MLDLLGNKLPKKGLVLHPGKIDIISNRTPATFHIGGKAVPTKNREHVITVLGSPVAFHTTPSLVVAAMQSRGRRAFWSHKGELMAKAPLAKKMILHTMLVRQSALWGCETWPYNMQILKQANSMQLLHIRDMAGLRRGGTESWVSWNQRTLRRTRLLLFKHGVTKQHPAASRWSTFILQQIWGLLGHMCRGDPVGGKILRWRCLAWWNAHRPPHGNVTHASRFNAFMDIDRQVTSVAGENWHLVAMNREQWAYLSKQWVEKYDVPWATGKQTSIENLTPHSRATPAHDGSSVDEIEPPVAAE</sequence>
<dbReference type="AlphaFoldDB" id="A0A813API4"/>
<evidence type="ECO:0000313" key="3">
    <source>
        <dbReference type="Proteomes" id="UP000601435"/>
    </source>
</evidence>
<feature type="region of interest" description="Disordered" evidence="1">
    <location>
        <begin position="275"/>
        <end position="302"/>
    </location>
</feature>
<name>A0A813API4_9DINO</name>
<protein>
    <submittedName>
        <fullName evidence="2">Uncharacterized protein</fullName>
    </submittedName>
</protein>
<dbReference type="OrthoDB" id="442695at2759"/>
<keyword evidence="3" id="KW-1185">Reference proteome</keyword>
<evidence type="ECO:0000256" key="1">
    <source>
        <dbReference type="SAM" id="MobiDB-lite"/>
    </source>
</evidence>
<comment type="caution">
    <text evidence="2">The sequence shown here is derived from an EMBL/GenBank/DDBJ whole genome shotgun (WGS) entry which is preliminary data.</text>
</comment>
<dbReference type="EMBL" id="CAJNJA010062124">
    <property type="protein sequence ID" value="CAE7875610.1"/>
    <property type="molecule type" value="Genomic_DNA"/>
</dbReference>
<reference evidence="2" key="1">
    <citation type="submission" date="2021-02" db="EMBL/GenBank/DDBJ databases">
        <authorList>
            <person name="Dougan E. K."/>
            <person name="Rhodes N."/>
            <person name="Thang M."/>
            <person name="Chan C."/>
        </authorList>
    </citation>
    <scope>NUCLEOTIDE SEQUENCE</scope>
</reference>
<evidence type="ECO:0000313" key="2">
    <source>
        <dbReference type="EMBL" id="CAE7875610.1"/>
    </source>
</evidence>
<organism evidence="2 3">
    <name type="scientific">Symbiodinium necroappetens</name>
    <dbReference type="NCBI Taxonomy" id="1628268"/>
    <lineage>
        <taxon>Eukaryota</taxon>
        <taxon>Sar</taxon>
        <taxon>Alveolata</taxon>
        <taxon>Dinophyceae</taxon>
        <taxon>Suessiales</taxon>
        <taxon>Symbiodiniaceae</taxon>
        <taxon>Symbiodinium</taxon>
    </lineage>
</organism>
<proteinExistence type="predicted"/>